<dbReference type="Pfam" id="PF00561">
    <property type="entry name" value="Abhydrolase_1"/>
    <property type="match status" value="1"/>
</dbReference>
<comment type="caution">
    <text evidence="4">The sequence shown here is derived from an EMBL/GenBank/DDBJ whole genome shotgun (WGS) entry which is preliminary data.</text>
</comment>
<name>A0A372JP48_9ACTN</name>
<dbReference type="InterPro" id="IPR029058">
    <property type="entry name" value="AB_hydrolase_fold"/>
</dbReference>
<dbReference type="AlphaFoldDB" id="A0A372JP48"/>
<keyword evidence="1 4" id="KW-0378">Hydrolase</keyword>
<evidence type="ECO:0000313" key="4">
    <source>
        <dbReference type="EMBL" id="RFU41740.1"/>
    </source>
</evidence>
<evidence type="ECO:0000259" key="3">
    <source>
        <dbReference type="Pfam" id="PF00561"/>
    </source>
</evidence>
<evidence type="ECO:0000313" key="5">
    <source>
        <dbReference type="Proteomes" id="UP000261811"/>
    </source>
</evidence>
<dbReference type="Gene3D" id="3.40.50.1820">
    <property type="entry name" value="alpha/beta hydrolase"/>
    <property type="match status" value="1"/>
</dbReference>
<dbReference type="GO" id="GO:0016787">
    <property type="term" value="F:hydrolase activity"/>
    <property type="evidence" value="ECO:0007669"/>
    <property type="project" value="UniProtKB-KW"/>
</dbReference>
<dbReference type="OrthoDB" id="3507586at2"/>
<feature type="signal peptide" evidence="2">
    <location>
        <begin position="1"/>
        <end position="40"/>
    </location>
</feature>
<sequence>MQQENVPHRRSRRARRWRGGLAAAATAAAVLFASTSGAQAGGRLTADTEALSGFQDGVVPVEGGTLHYVKGGSGPVLVLLHGWPETWREWRKVMPELAKTHTVVAFDLPGLGASSVPSGGFDTAHTAARIHQGVAALGYGKVKILAHDLGVSVAYAYAHDFAGDVSRMAVLESPLNGFGLENAYGVSWHLLFNQTAKPVPENLINDAAHTRTYLTWLFSSARHPDRIDQDGAVRAYSDPEHRSAGFEYYRAFPADAEYNKAASATKLTIPVLAMGSQYVFGAGVAQSFQAVATDVRTAIAPDTGHWIPEENPAYLQQCANLFFGPPPATPPTGDLASCAP</sequence>
<reference evidence="4 5" key="1">
    <citation type="submission" date="2018-08" db="EMBL/GenBank/DDBJ databases">
        <title>Actinomadura jelena sp. nov., a novel Actinomycete isolated from soil in Chad.</title>
        <authorList>
            <person name="Shi L."/>
        </authorList>
    </citation>
    <scope>NUCLEOTIDE SEQUENCE [LARGE SCALE GENOMIC DNA]</scope>
    <source>
        <strain evidence="4 5">NEAU-G17</strain>
    </source>
</reference>
<dbReference type="PANTHER" id="PTHR43329">
    <property type="entry name" value="EPOXIDE HYDROLASE"/>
    <property type="match status" value="1"/>
</dbReference>
<evidence type="ECO:0000256" key="2">
    <source>
        <dbReference type="SAM" id="SignalP"/>
    </source>
</evidence>
<dbReference type="InterPro" id="IPR000073">
    <property type="entry name" value="AB_hydrolase_1"/>
</dbReference>
<dbReference type="EMBL" id="QURH01000191">
    <property type="protein sequence ID" value="RFU41740.1"/>
    <property type="molecule type" value="Genomic_DNA"/>
</dbReference>
<dbReference type="PRINTS" id="PR00412">
    <property type="entry name" value="EPOXHYDRLASE"/>
</dbReference>
<dbReference type="RefSeq" id="WP_117357243.1">
    <property type="nucleotide sequence ID" value="NZ_QURH01000191.1"/>
</dbReference>
<keyword evidence="2" id="KW-0732">Signal</keyword>
<protein>
    <submittedName>
        <fullName evidence="4">Alpha/beta hydrolase</fullName>
    </submittedName>
</protein>
<proteinExistence type="predicted"/>
<dbReference type="Proteomes" id="UP000261811">
    <property type="component" value="Unassembled WGS sequence"/>
</dbReference>
<evidence type="ECO:0000256" key="1">
    <source>
        <dbReference type="ARBA" id="ARBA00022801"/>
    </source>
</evidence>
<keyword evidence="5" id="KW-1185">Reference proteome</keyword>
<gene>
    <name evidence="4" type="ORF">DZF91_10235</name>
</gene>
<dbReference type="SUPFAM" id="SSF53474">
    <property type="entry name" value="alpha/beta-Hydrolases"/>
    <property type="match status" value="1"/>
</dbReference>
<feature type="chain" id="PRO_5039590402" evidence="2">
    <location>
        <begin position="41"/>
        <end position="340"/>
    </location>
</feature>
<organism evidence="4 5">
    <name type="scientific">Actinomadura logoneensis</name>
    <dbReference type="NCBI Taxonomy" id="2293572"/>
    <lineage>
        <taxon>Bacteria</taxon>
        <taxon>Bacillati</taxon>
        <taxon>Actinomycetota</taxon>
        <taxon>Actinomycetes</taxon>
        <taxon>Streptosporangiales</taxon>
        <taxon>Thermomonosporaceae</taxon>
        <taxon>Actinomadura</taxon>
    </lineage>
</organism>
<feature type="domain" description="AB hydrolase-1" evidence="3">
    <location>
        <begin position="75"/>
        <end position="312"/>
    </location>
</feature>
<dbReference type="InterPro" id="IPR000639">
    <property type="entry name" value="Epox_hydrolase-like"/>
</dbReference>
<accession>A0A372JP48</accession>